<feature type="non-terminal residue" evidence="2">
    <location>
        <position position="1"/>
    </location>
</feature>
<dbReference type="OrthoDB" id="550577at2759"/>
<dbReference type="InterPro" id="IPR017853">
    <property type="entry name" value="GH"/>
</dbReference>
<name>A0A7R8WSE0_9CRUS</name>
<dbReference type="EMBL" id="OB675591">
    <property type="protein sequence ID" value="CAD7235939.1"/>
    <property type="molecule type" value="Genomic_DNA"/>
</dbReference>
<dbReference type="AlphaFoldDB" id="A0A7R8WSE0"/>
<dbReference type="PANTHER" id="PTHR43447">
    <property type="entry name" value="ALPHA-AMYLASE"/>
    <property type="match status" value="1"/>
</dbReference>
<comment type="similarity">
    <text evidence="1">Belongs to the glycosyl hydrolase 13 family.</text>
</comment>
<dbReference type="Gene3D" id="3.20.20.80">
    <property type="entry name" value="Glycosidases"/>
    <property type="match status" value="1"/>
</dbReference>
<sequence length="235" mass="27052">DFLFPILLLPYLLRTETKIHKRFSFQVRNCRLFGLLDLNQGKSHVRERILEYINRLIGYGIAGFLAGPAKYIWPEDLEAIFSGMDSLNTEFFPAGSRPFVFLEVIDLDESEPITASDYTHIGRVTEFKYGQFLTEAWRKGLALQDLENFGEEWGMQPGGDVVVFVDNHDNQRGHLTATPLTFRDARMYKDLNSWVGPPMDEDGNILDVSCGNGWICEHRWREIANMVIFRNVVRG</sequence>
<reference evidence="2" key="1">
    <citation type="submission" date="2020-11" db="EMBL/GenBank/DDBJ databases">
        <authorList>
            <person name="Tran Van P."/>
        </authorList>
    </citation>
    <scope>NUCLEOTIDE SEQUENCE</scope>
</reference>
<protein>
    <submittedName>
        <fullName evidence="2">Uncharacterized protein</fullName>
    </submittedName>
</protein>
<gene>
    <name evidence="2" type="ORF">CTOB1V02_LOCUS13754</name>
</gene>
<organism evidence="2">
    <name type="scientific">Cyprideis torosa</name>
    <dbReference type="NCBI Taxonomy" id="163714"/>
    <lineage>
        <taxon>Eukaryota</taxon>
        <taxon>Metazoa</taxon>
        <taxon>Ecdysozoa</taxon>
        <taxon>Arthropoda</taxon>
        <taxon>Crustacea</taxon>
        <taxon>Oligostraca</taxon>
        <taxon>Ostracoda</taxon>
        <taxon>Podocopa</taxon>
        <taxon>Podocopida</taxon>
        <taxon>Cytherocopina</taxon>
        <taxon>Cytheroidea</taxon>
        <taxon>Cytherideidae</taxon>
        <taxon>Cyprideis</taxon>
    </lineage>
</organism>
<evidence type="ECO:0000256" key="1">
    <source>
        <dbReference type="ARBA" id="ARBA00008061"/>
    </source>
</evidence>
<dbReference type="SUPFAM" id="SSF51445">
    <property type="entry name" value="(Trans)glycosidases"/>
    <property type="match status" value="1"/>
</dbReference>
<accession>A0A7R8WSE0</accession>
<evidence type="ECO:0000313" key="2">
    <source>
        <dbReference type="EMBL" id="CAD7235939.1"/>
    </source>
</evidence>
<proteinExistence type="inferred from homology"/>
<feature type="non-terminal residue" evidence="2">
    <location>
        <position position="235"/>
    </location>
</feature>